<evidence type="ECO:0000313" key="2">
    <source>
        <dbReference type="EMBL" id="WNQ10144.1"/>
    </source>
</evidence>
<dbReference type="KEGG" id="paun:MJA45_21330"/>
<evidence type="ECO:0000259" key="1">
    <source>
        <dbReference type="PROSITE" id="PS51350"/>
    </source>
</evidence>
<gene>
    <name evidence="2" type="ORF">MJA45_21330</name>
</gene>
<dbReference type="InterPro" id="IPR035895">
    <property type="entry name" value="HPr-like_sf"/>
</dbReference>
<name>A0AA96LBQ3_9BACL</name>
<dbReference type="SUPFAM" id="SSF55594">
    <property type="entry name" value="HPr-like"/>
    <property type="match status" value="1"/>
</dbReference>
<proteinExistence type="predicted"/>
<feature type="domain" description="HPr" evidence="1">
    <location>
        <begin position="1"/>
        <end position="87"/>
    </location>
</feature>
<accession>A0AA96LBQ3</accession>
<organism evidence="2 3">
    <name type="scientific">Paenibacillus aurantius</name>
    <dbReference type="NCBI Taxonomy" id="2918900"/>
    <lineage>
        <taxon>Bacteria</taxon>
        <taxon>Bacillati</taxon>
        <taxon>Bacillota</taxon>
        <taxon>Bacilli</taxon>
        <taxon>Bacillales</taxon>
        <taxon>Paenibacillaceae</taxon>
        <taxon>Paenibacillus</taxon>
    </lineage>
</organism>
<sequence>MRVHEFEIRADVDHKALLAVSCQTSRFLSDVNFITMRDEDEHTIDAKNLLAILKLSWRAGTRIRLISRGKDEEEALNYVFGFFESYV</sequence>
<evidence type="ECO:0000313" key="3">
    <source>
        <dbReference type="Proteomes" id="UP001305702"/>
    </source>
</evidence>
<dbReference type="PROSITE" id="PS51350">
    <property type="entry name" value="PTS_HPR_DOM"/>
    <property type="match status" value="1"/>
</dbReference>
<dbReference type="Gene3D" id="3.30.1340.10">
    <property type="entry name" value="HPr-like"/>
    <property type="match status" value="1"/>
</dbReference>
<dbReference type="Pfam" id="PF00381">
    <property type="entry name" value="PTS-HPr"/>
    <property type="match status" value="1"/>
</dbReference>
<protein>
    <submittedName>
        <fullName evidence="2">HPr family phosphocarrier protein</fullName>
    </submittedName>
</protein>
<dbReference type="RefSeq" id="WP_315603918.1">
    <property type="nucleotide sequence ID" value="NZ_CP130318.1"/>
</dbReference>
<keyword evidence="3" id="KW-1185">Reference proteome</keyword>
<dbReference type="Proteomes" id="UP001305702">
    <property type="component" value="Chromosome"/>
</dbReference>
<dbReference type="AlphaFoldDB" id="A0AA96LBQ3"/>
<dbReference type="InterPro" id="IPR000032">
    <property type="entry name" value="HPr-like"/>
</dbReference>
<dbReference type="EMBL" id="CP130318">
    <property type="protein sequence ID" value="WNQ10144.1"/>
    <property type="molecule type" value="Genomic_DNA"/>
</dbReference>
<reference evidence="2 3" key="1">
    <citation type="submission" date="2022-02" db="EMBL/GenBank/DDBJ databases">
        <title>Paenibacillus sp. MBLB1776 Whole Genome Shotgun Sequencing.</title>
        <authorList>
            <person name="Hwang C.Y."/>
            <person name="Cho E.-S."/>
            <person name="Seo M.-J."/>
        </authorList>
    </citation>
    <scope>NUCLEOTIDE SEQUENCE [LARGE SCALE GENOMIC DNA]</scope>
    <source>
        <strain evidence="2 3">MBLB1776</strain>
    </source>
</reference>